<dbReference type="EMBL" id="CP035495">
    <property type="protein sequence ID" value="QAY62449.1"/>
    <property type="molecule type" value="Genomic_DNA"/>
</dbReference>
<proteinExistence type="predicted"/>
<evidence type="ECO:0000313" key="4">
    <source>
        <dbReference type="Proteomes" id="UP000291758"/>
    </source>
</evidence>
<protein>
    <submittedName>
        <fullName evidence="3">Uncharacterized protein</fullName>
    </submittedName>
</protein>
<dbReference type="AlphaFoldDB" id="A0A4P6EMF9"/>
<feature type="transmembrane region" description="Helical" evidence="2">
    <location>
        <begin position="81"/>
        <end position="101"/>
    </location>
</feature>
<dbReference type="KEGG" id="xyl:ET495_03350"/>
<keyword evidence="2" id="KW-0812">Transmembrane</keyword>
<evidence type="ECO:0000256" key="1">
    <source>
        <dbReference type="SAM" id="Coils"/>
    </source>
</evidence>
<organism evidence="3 4">
    <name type="scientific">Xylanimonas allomyrinae</name>
    <dbReference type="NCBI Taxonomy" id="2509459"/>
    <lineage>
        <taxon>Bacteria</taxon>
        <taxon>Bacillati</taxon>
        <taxon>Actinomycetota</taxon>
        <taxon>Actinomycetes</taxon>
        <taxon>Micrococcales</taxon>
        <taxon>Promicromonosporaceae</taxon>
        <taxon>Xylanimonas</taxon>
    </lineage>
</organism>
<accession>A0A4P6EMF9</accession>
<dbReference type="Proteomes" id="UP000291758">
    <property type="component" value="Chromosome"/>
</dbReference>
<reference evidence="3 4" key="1">
    <citation type="submission" date="2019-01" db="EMBL/GenBank/DDBJ databases">
        <title>Genome sequencing of strain 2JSPR-7.</title>
        <authorList>
            <person name="Heo J."/>
            <person name="Kim S.-J."/>
            <person name="Kim J.-S."/>
            <person name="Hong S.-B."/>
            <person name="Kwon S.-W."/>
        </authorList>
    </citation>
    <scope>NUCLEOTIDE SEQUENCE [LARGE SCALE GENOMIC DNA]</scope>
    <source>
        <strain evidence="3 4">2JSPR-7</strain>
    </source>
</reference>
<dbReference type="RefSeq" id="WP_129202593.1">
    <property type="nucleotide sequence ID" value="NZ_CP035495.1"/>
</dbReference>
<keyword evidence="1" id="KW-0175">Coiled coil</keyword>
<name>A0A4P6EMF9_9MICO</name>
<keyword evidence="2" id="KW-1133">Transmembrane helix</keyword>
<sequence>MSDAVAEGVDRGMARTAEEITHLSQDLAKKDAEIARLQASLKAKELESRGLAARRQSAQAELEGALNELARVRVEQEDRDSMALVLVPGLFVSGVAGWALNSAIGARRRRRVVQE</sequence>
<evidence type="ECO:0000256" key="2">
    <source>
        <dbReference type="SAM" id="Phobius"/>
    </source>
</evidence>
<evidence type="ECO:0000313" key="3">
    <source>
        <dbReference type="EMBL" id="QAY62449.1"/>
    </source>
</evidence>
<gene>
    <name evidence="3" type="ORF">ET495_03350</name>
</gene>
<keyword evidence="4" id="KW-1185">Reference proteome</keyword>
<feature type="coiled-coil region" evidence="1">
    <location>
        <begin position="20"/>
        <end position="75"/>
    </location>
</feature>
<keyword evidence="2" id="KW-0472">Membrane</keyword>